<sequence>MSNSGKRLEEAKIINIKNFTLFLTLSFIYSLIDVVFSSGNYDINLYATGVHGIGDAIAKVLKSIFQIENPLFIGFFAASFYGIVNGILLILISFPKLDRKFSITTLLNSFFILFFILTLTYLINDLNCLGLKNFFGCFPEDSSFGLSLLRVMIVAIVGGLTYGILIGKGSSSGGIDIISKYLNIYKKKDISVITCILNYLIAIISTLLIYFGTLKFQWESIILTNLVKIPLNTLFIYLAIKKTQPKNKIKNQI</sequence>
<dbReference type="PANTHER" id="PTHR33545:SF5">
    <property type="entry name" value="UPF0750 MEMBRANE PROTEIN YITT"/>
    <property type="match status" value="1"/>
</dbReference>
<keyword evidence="5 6" id="KW-0472">Membrane</keyword>
<comment type="subcellular location">
    <subcellularLocation>
        <location evidence="1">Cell membrane</location>
        <topology evidence="1">Multi-pass membrane protein</topology>
    </subcellularLocation>
</comment>
<dbReference type="InterPro" id="IPR051461">
    <property type="entry name" value="UPF0750_membrane"/>
</dbReference>
<evidence type="ECO:0000256" key="5">
    <source>
        <dbReference type="ARBA" id="ARBA00023136"/>
    </source>
</evidence>
<dbReference type="RefSeq" id="WP_053521514.1">
    <property type="nucleotide sequence ID" value="NZ_LHCF01000011.1"/>
</dbReference>
<reference evidence="8" key="1">
    <citation type="submission" date="2015-05" db="EMBL/GenBank/DDBJ databases">
        <title>Draft genome sequence of 'Candidatus Phytoplasma Pruni' strain CX, a plant pathogenic bacterium.</title>
        <authorList>
            <person name="Lee I.-M."/>
            <person name="Bottner-Parker K.D."/>
            <person name="Shao J."/>
            <person name="Gundersen-Rindal D.E."/>
            <person name="Zhao Y."/>
            <person name="Davis R.E."/>
        </authorList>
    </citation>
    <scope>NUCLEOTIDE SEQUENCE [LARGE SCALE GENOMIC DNA]</scope>
    <source>
        <strain evidence="8">CX</strain>
    </source>
</reference>
<keyword evidence="3 6" id="KW-0812">Transmembrane</keyword>
<feature type="transmembrane region" description="Helical" evidence="6">
    <location>
        <begin position="71"/>
        <end position="94"/>
    </location>
</feature>
<evidence type="ECO:0000256" key="4">
    <source>
        <dbReference type="ARBA" id="ARBA00022989"/>
    </source>
</evidence>
<feature type="transmembrane region" description="Helical" evidence="6">
    <location>
        <begin position="144"/>
        <end position="165"/>
    </location>
</feature>
<dbReference type="PATRIC" id="fig|479893.3.peg.464"/>
<accession>A0A0M1MZP5</accession>
<keyword evidence="2" id="KW-1003">Cell membrane</keyword>
<feature type="transmembrane region" description="Helical" evidence="6">
    <location>
        <begin position="218"/>
        <end position="240"/>
    </location>
</feature>
<dbReference type="EMBL" id="LHCF01000011">
    <property type="protein sequence ID" value="KOR75363.1"/>
    <property type="molecule type" value="Genomic_DNA"/>
</dbReference>
<evidence type="ECO:0000256" key="2">
    <source>
        <dbReference type="ARBA" id="ARBA00022475"/>
    </source>
</evidence>
<proteinExistence type="predicted"/>
<evidence type="ECO:0000256" key="6">
    <source>
        <dbReference type="SAM" id="Phobius"/>
    </source>
</evidence>
<dbReference type="Pfam" id="PF02588">
    <property type="entry name" value="YitT_membrane"/>
    <property type="match status" value="1"/>
</dbReference>
<dbReference type="OrthoDB" id="386112at2"/>
<evidence type="ECO:0008006" key="9">
    <source>
        <dbReference type="Google" id="ProtNLM"/>
    </source>
</evidence>
<gene>
    <name evidence="7" type="ORF">CPX_001659</name>
</gene>
<dbReference type="STRING" id="479893.CPX_001659"/>
<name>A0A0M1MZP5_9MOLU</name>
<dbReference type="PANTHER" id="PTHR33545">
    <property type="entry name" value="UPF0750 MEMBRANE PROTEIN YITT-RELATED"/>
    <property type="match status" value="1"/>
</dbReference>
<evidence type="ECO:0000256" key="3">
    <source>
        <dbReference type="ARBA" id="ARBA00022692"/>
    </source>
</evidence>
<feature type="transmembrane region" description="Helical" evidence="6">
    <location>
        <begin position="106"/>
        <end position="124"/>
    </location>
</feature>
<keyword evidence="4 6" id="KW-1133">Transmembrane helix</keyword>
<protein>
    <recommendedName>
        <fullName evidence="9">YitT family protein</fullName>
    </recommendedName>
</protein>
<organism evidence="7 8">
    <name type="scientific">Candidatus Phytoplasma pruni</name>
    <dbReference type="NCBI Taxonomy" id="479893"/>
    <lineage>
        <taxon>Bacteria</taxon>
        <taxon>Bacillati</taxon>
        <taxon>Mycoplasmatota</taxon>
        <taxon>Mollicutes</taxon>
        <taxon>Acholeplasmatales</taxon>
        <taxon>Acholeplasmataceae</taxon>
        <taxon>Candidatus Phytoplasma</taxon>
        <taxon>16SrIII (X-disease group)</taxon>
    </lineage>
</organism>
<dbReference type="AlphaFoldDB" id="A0A0M1MZP5"/>
<dbReference type="GO" id="GO:0005886">
    <property type="term" value="C:plasma membrane"/>
    <property type="evidence" value="ECO:0007669"/>
    <property type="project" value="UniProtKB-SubCell"/>
</dbReference>
<evidence type="ECO:0000256" key="1">
    <source>
        <dbReference type="ARBA" id="ARBA00004651"/>
    </source>
</evidence>
<dbReference type="InterPro" id="IPR003740">
    <property type="entry name" value="YitT"/>
</dbReference>
<dbReference type="Proteomes" id="UP000037386">
    <property type="component" value="Unassembled WGS sequence"/>
</dbReference>
<feature type="transmembrane region" description="Helical" evidence="6">
    <location>
        <begin position="21"/>
        <end position="39"/>
    </location>
</feature>
<evidence type="ECO:0000313" key="7">
    <source>
        <dbReference type="EMBL" id="KOR75363.1"/>
    </source>
</evidence>
<evidence type="ECO:0000313" key="8">
    <source>
        <dbReference type="Proteomes" id="UP000037386"/>
    </source>
</evidence>
<feature type="transmembrane region" description="Helical" evidence="6">
    <location>
        <begin position="190"/>
        <end position="212"/>
    </location>
</feature>
<comment type="caution">
    <text evidence="7">The sequence shown here is derived from an EMBL/GenBank/DDBJ whole genome shotgun (WGS) entry which is preliminary data.</text>
</comment>